<gene>
    <name evidence="1" type="ORF">EJ913_17245</name>
</gene>
<evidence type="ECO:0000313" key="2">
    <source>
        <dbReference type="Proteomes" id="UP000280346"/>
    </source>
</evidence>
<sequence>MPAALQKPRTLINVEMDERTVLFPDGKFLSHISVFEEDGRVRLEAVFLFNESRQPADIATLDVEDARELARAVMDGVFQGRTQHVLSDAAKVALIFNPNGFILRFGEGAALRELFIASPAIIRLAQGLLRMVDRLSAAPAH</sequence>
<keyword evidence="2" id="KW-1185">Reference proteome</keyword>
<dbReference type="Proteomes" id="UP000280346">
    <property type="component" value="Unassembled WGS sequence"/>
</dbReference>
<reference evidence="1 2" key="1">
    <citation type="submission" date="2018-12" db="EMBL/GenBank/DDBJ databases">
        <authorList>
            <person name="Yang Y."/>
        </authorList>
    </citation>
    <scope>NUCLEOTIDE SEQUENCE [LARGE SCALE GENOMIC DNA]</scope>
    <source>
        <strain evidence="1 2">GSF71</strain>
    </source>
</reference>
<organism evidence="1 2">
    <name type="scientific">Azospirillum doebereinerae</name>
    <dbReference type="NCBI Taxonomy" id="92933"/>
    <lineage>
        <taxon>Bacteria</taxon>
        <taxon>Pseudomonadati</taxon>
        <taxon>Pseudomonadota</taxon>
        <taxon>Alphaproteobacteria</taxon>
        <taxon>Rhodospirillales</taxon>
        <taxon>Azospirillaceae</taxon>
        <taxon>Azospirillum</taxon>
    </lineage>
</organism>
<evidence type="ECO:0000313" key="1">
    <source>
        <dbReference type="EMBL" id="RUQ68917.1"/>
    </source>
</evidence>
<dbReference type="AlphaFoldDB" id="A0A433J6U5"/>
<name>A0A433J6U5_9PROT</name>
<accession>A0A433J6U5</accession>
<dbReference type="EMBL" id="RZIJ01000013">
    <property type="protein sequence ID" value="RUQ68917.1"/>
    <property type="molecule type" value="Genomic_DNA"/>
</dbReference>
<proteinExistence type="predicted"/>
<dbReference type="OrthoDB" id="7303877at2"/>
<dbReference type="RefSeq" id="WP_127000070.1">
    <property type="nucleotide sequence ID" value="NZ_CP173195.1"/>
</dbReference>
<protein>
    <submittedName>
        <fullName evidence="1">Uncharacterized protein</fullName>
    </submittedName>
</protein>
<comment type="caution">
    <text evidence="1">The sequence shown here is derived from an EMBL/GenBank/DDBJ whole genome shotgun (WGS) entry which is preliminary data.</text>
</comment>